<gene>
    <name evidence="2" type="ORF">Xmau_04399</name>
</gene>
<keyword evidence="3" id="KW-1185">Reference proteome</keyword>
<dbReference type="EMBL" id="NITY01000032">
    <property type="protein sequence ID" value="PHM35998.1"/>
    <property type="molecule type" value="Genomic_DNA"/>
</dbReference>
<sequence length="277" mass="31219">MADNLTVPVEFAGFGAGADRGRTARWHRCLRGYVGNGRPEQRYPRLVGAGRPKPTQHNVGELYARCRVASGVQLPNAQRLHAYNTHYVLRPRSLVRRARRTRLRLLLSASQPVLGNPSSPLAALLRPANIPEGRSACGLREFTSPAPTLLHWLRAARSRRLLARSRARHLRPVQPPQGASLEQNPLSCKNGVVSETSVIQSVAGRRLLALCRPHPQNGRPPPKQVGRRSPVAERENRYKIRLFNLSREKMAAILPLAFWQKNPESAYRRFWFVAWVK</sequence>
<protein>
    <recommendedName>
        <fullName evidence="4">Transposase</fullName>
    </recommendedName>
</protein>
<evidence type="ECO:0000256" key="1">
    <source>
        <dbReference type="SAM" id="MobiDB-lite"/>
    </source>
</evidence>
<proteinExistence type="predicted"/>
<evidence type="ECO:0000313" key="2">
    <source>
        <dbReference type="EMBL" id="PHM35998.1"/>
    </source>
</evidence>
<evidence type="ECO:0000313" key="3">
    <source>
        <dbReference type="Proteomes" id="UP000224607"/>
    </source>
</evidence>
<organism evidence="2 3">
    <name type="scientific">Xenorhabdus mauleonii</name>
    <dbReference type="NCBI Taxonomy" id="351675"/>
    <lineage>
        <taxon>Bacteria</taxon>
        <taxon>Pseudomonadati</taxon>
        <taxon>Pseudomonadota</taxon>
        <taxon>Gammaproteobacteria</taxon>
        <taxon>Enterobacterales</taxon>
        <taxon>Morganellaceae</taxon>
        <taxon>Xenorhabdus</taxon>
    </lineage>
</organism>
<dbReference type="Proteomes" id="UP000224607">
    <property type="component" value="Unassembled WGS sequence"/>
</dbReference>
<reference evidence="2 3" key="1">
    <citation type="journal article" date="2017" name="Nat. Microbiol.">
        <title>Natural product diversity associated with the nematode symbionts Photorhabdus and Xenorhabdus.</title>
        <authorList>
            <person name="Tobias N.J."/>
            <person name="Wolff H."/>
            <person name="Djahanschiri B."/>
            <person name="Grundmann F."/>
            <person name="Kronenwerth M."/>
            <person name="Shi Y.M."/>
            <person name="Simonyi S."/>
            <person name="Grun P."/>
            <person name="Shapiro-Ilan D."/>
            <person name="Pidot S.J."/>
            <person name="Stinear T.P."/>
            <person name="Ebersberger I."/>
            <person name="Bode H.B."/>
        </authorList>
    </citation>
    <scope>NUCLEOTIDE SEQUENCE [LARGE SCALE GENOMIC DNA]</scope>
    <source>
        <strain evidence="2 3">DSM 17908</strain>
    </source>
</reference>
<comment type="caution">
    <text evidence="2">The sequence shown here is derived from an EMBL/GenBank/DDBJ whole genome shotgun (WGS) entry which is preliminary data.</text>
</comment>
<dbReference type="RefSeq" id="WP_175495005.1">
    <property type="nucleotide sequence ID" value="NZ_CAWNQB010000026.1"/>
</dbReference>
<evidence type="ECO:0008006" key="4">
    <source>
        <dbReference type="Google" id="ProtNLM"/>
    </source>
</evidence>
<accession>A0A2G0NMR6</accession>
<name>A0A2G0NMR6_9GAMM</name>
<feature type="region of interest" description="Disordered" evidence="1">
    <location>
        <begin position="212"/>
        <end position="232"/>
    </location>
</feature>